<dbReference type="AlphaFoldDB" id="A0A6C0EUP9"/>
<accession>A0A6C0EUP9</accession>
<organism evidence="2">
    <name type="scientific">viral metagenome</name>
    <dbReference type="NCBI Taxonomy" id="1070528"/>
    <lineage>
        <taxon>unclassified sequences</taxon>
        <taxon>metagenomes</taxon>
        <taxon>organismal metagenomes</taxon>
    </lineage>
</organism>
<feature type="compositionally biased region" description="Basic residues" evidence="1">
    <location>
        <begin position="174"/>
        <end position="213"/>
    </location>
</feature>
<evidence type="ECO:0000313" key="2">
    <source>
        <dbReference type="EMBL" id="QHT32797.1"/>
    </source>
</evidence>
<feature type="region of interest" description="Disordered" evidence="1">
    <location>
        <begin position="168"/>
        <end position="213"/>
    </location>
</feature>
<proteinExistence type="predicted"/>
<protein>
    <submittedName>
        <fullName evidence="2">Uncharacterized protein</fullName>
    </submittedName>
</protein>
<sequence length="213" mass="23843">MGDRPPTSSVPEDQYGPLNIFHGDRDFSRNPGGTLSQYSADGNLRLVNEDDPNQYMSRAWVAAQQALNQAMPLDGEQIAAIDARVAAQQPIRQSLRVQGIPAVNNDCTDQICLITQRRIKLGDGIKLSDGRCYDVRSIIGWFDHIRDTRDPPYLLPTRVPFTDEDVAKMNSLRGGKKKRKGRRTRKGRKSRKGGKTRKGGKGRRSGRTRKGKK</sequence>
<name>A0A6C0EUP9_9ZZZZ</name>
<reference evidence="2" key="1">
    <citation type="journal article" date="2020" name="Nature">
        <title>Giant virus diversity and host interactions through global metagenomics.</title>
        <authorList>
            <person name="Schulz F."/>
            <person name="Roux S."/>
            <person name="Paez-Espino D."/>
            <person name="Jungbluth S."/>
            <person name="Walsh D.A."/>
            <person name="Denef V.J."/>
            <person name="McMahon K.D."/>
            <person name="Konstantinidis K.T."/>
            <person name="Eloe-Fadrosh E.A."/>
            <person name="Kyrpides N.C."/>
            <person name="Woyke T."/>
        </authorList>
    </citation>
    <scope>NUCLEOTIDE SEQUENCE</scope>
    <source>
        <strain evidence="2">GVMAG-M-3300009161-30</strain>
    </source>
</reference>
<evidence type="ECO:0000256" key="1">
    <source>
        <dbReference type="SAM" id="MobiDB-lite"/>
    </source>
</evidence>
<dbReference type="EMBL" id="MN738948">
    <property type="protein sequence ID" value="QHT32797.1"/>
    <property type="molecule type" value="Genomic_DNA"/>
</dbReference>